<dbReference type="EMBL" id="SODD01000011">
    <property type="protein sequence ID" value="TDW20651.1"/>
    <property type="molecule type" value="Genomic_DNA"/>
</dbReference>
<dbReference type="GO" id="GO:0005829">
    <property type="term" value="C:cytosol"/>
    <property type="evidence" value="ECO:0007669"/>
    <property type="project" value="TreeGrafter"/>
</dbReference>
<comment type="caution">
    <text evidence="4">The sequence shown here is derived from an EMBL/GenBank/DDBJ whole genome shotgun (WGS) entry which is preliminary data.</text>
</comment>
<sequence length="101" mass="11116">MDLNALMKQAQKMQKDMAKQENELKEKQYVSSVGGGVVEITMNGAFEVVSVFIKDEVLDQDNQGMIEELVQMAMNDVLKQATEEKEAAMASLTGGMKIPGM</sequence>
<comment type="similarity">
    <text evidence="2">Belongs to the YbaB/EbfC family.</text>
</comment>
<evidence type="ECO:0000313" key="4">
    <source>
        <dbReference type="EMBL" id="TDW20651.1"/>
    </source>
</evidence>
<comment type="subunit">
    <text evidence="2">Homodimer.</text>
</comment>
<dbReference type="PANTHER" id="PTHR33449:SF1">
    <property type="entry name" value="NUCLEOID-ASSOCIATED PROTEIN YBAB"/>
    <property type="match status" value="1"/>
</dbReference>
<protein>
    <recommendedName>
        <fullName evidence="2">Nucleoid-associated protein EDD63_11164</fullName>
    </recommendedName>
</protein>
<dbReference type="InterPro" id="IPR004401">
    <property type="entry name" value="YbaB/EbfC"/>
</dbReference>
<proteinExistence type="inferred from homology"/>
<reference evidence="4 5" key="1">
    <citation type="submission" date="2019-03" db="EMBL/GenBank/DDBJ databases">
        <title>Genomic Encyclopedia of Type Strains, Phase IV (KMG-IV): sequencing the most valuable type-strain genomes for metagenomic binning, comparative biology and taxonomic classification.</title>
        <authorList>
            <person name="Goeker M."/>
        </authorList>
    </citation>
    <scope>NUCLEOTIDE SEQUENCE [LARGE SCALE GENOMIC DNA]</scope>
    <source>
        <strain evidence="4 5">DSM 28867</strain>
    </source>
</reference>
<dbReference type="RefSeq" id="WP_208318299.1">
    <property type="nucleotide sequence ID" value="NZ_SODD01000011.1"/>
</dbReference>
<dbReference type="GO" id="GO:0043590">
    <property type="term" value="C:bacterial nucleoid"/>
    <property type="evidence" value="ECO:0007669"/>
    <property type="project" value="UniProtKB-UniRule"/>
</dbReference>
<gene>
    <name evidence="4" type="ORF">EDD63_11164</name>
</gene>
<keyword evidence="5" id="KW-1185">Reference proteome</keyword>
<accession>A0A4R7ZUK2</accession>
<evidence type="ECO:0000313" key="5">
    <source>
        <dbReference type="Proteomes" id="UP000294743"/>
    </source>
</evidence>
<dbReference type="Proteomes" id="UP000294743">
    <property type="component" value="Unassembled WGS sequence"/>
</dbReference>
<dbReference type="SUPFAM" id="SSF82607">
    <property type="entry name" value="YbaB-like"/>
    <property type="match status" value="1"/>
</dbReference>
<dbReference type="Gene3D" id="3.30.1310.10">
    <property type="entry name" value="Nucleoid-associated protein YbaB-like domain"/>
    <property type="match status" value="1"/>
</dbReference>
<feature type="coiled-coil region" evidence="3">
    <location>
        <begin position="3"/>
        <end position="30"/>
    </location>
</feature>
<keyword evidence="3" id="KW-0175">Coiled coil</keyword>
<dbReference type="PANTHER" id="PTHR33449">
    <property type="entry name" value="NUCLEOID-ASSOCIATED PROTEIN YBAB"/>
    <property type="match status" value="1"/>
</dbReference>
<dbReference type="HAMAP" id="MF_00274">
    <property type="entry name" value="DNA_YbaB_EbfC"/>
    <property type="match status" value="1"/>
</dbReference>
<name>A0A4R7ZUK2_9FIRM</name>
<dbReference type="GO" id="GO:0003677">
    <property type="term" value="F:DNA binding"/>
    <property type="evidence" value="ECO:0007669"/>
    <property type="project" value="UniProtKB-UniRule"/>
</dbReference>
<keyword evidence="1 2" id="KW-0238">DNA-binding</keyword>
<organism evidence="4 5">
    <name type="scientific">Breznakia blatticola</name>
    <dbReference type="NCBI Taxonomy" id="1754012"/>
    <lineage>
        <taxon>Bacteria</taxon>
        <taxon>Bacillati</taxon>
        <taxon>Bacillota</taxon>
        <taxon>Erysipelotrichia</taxon>
        <taxon>Erysipelotrichales</taxon>
        <taxon>Erysipelotrichaceae</taxon>
        <taxon>Breznakia</taxon>
    </lineage>
</organism>
<dbReference type="InterPro" id="IPR036894">
    <property type="entry name" value="YbaB-like_sf"/>
</dbReference>
<evidence type="ECO:0000256" key="2">
    <source>
        <dbReference type="HAMAP-Rule" id="MF_00274"/>
    </source>
</evidence>
<evidence type="ECO:0000256" key="3">
    <source>
        <dbReference type="SAM" id="Coils"/>
    </source>
</evidence>
<evidence type="ECO:0000256" key="1">
    <source>
        <dbReference type="ARBA" id="ARBA00023125"/>
    </source>
</evidence>
<dbReference type="AlphaFoldDB" id="A0A4R7ZUK2"/>
<comment type="function">
    <text evidence="2">Binds to DNA and alters its conformation. May be involved in regulation of gene expression, nucleoid organization and DNA protection.</text>
</comment>
<dbReference type="Pfam" id="PF02575">
    <property type="entry name" value="YbaB_DNA_bd"/>
    <property type="match status" value="1"/>
</dbReference>
<comment type="subcellular location">
    <subcellularLocation>
        <location evidence="2">Cytoplasm</location>
        <location evidence="2">Nucleoid</location>
    </subcellularLocation>
</comment>
<dbReference type="NCBIfam" id="TIGR00103">
    <property type="entry name" value="DNA_YbaB_EbfC"/>
    <property type="match status" value="1"/>
</dbReference>
<keyword evidence="2" id="KW-0963">Cytoplasm</keyword>
<dbReference type="PIRSF" id="PIRSF004555">
    <property type="entry name" value="UCP004555"/>
    <property type="match status" value="1"/>
</dbReference>